<comment type="caution">
    <text evidence="4">The sequence shown here is derived from an EMBL/GenBank/DDBJ whole genome shotgun (WGS) entry which is preliminary data.</text>
</comment>
<keyword evidence="5" id="KW-1185">Reference proteome</keyword>
<gene>
    <name evidence="4" type="ORF">M569_03370</name>
</gene>
<dbReference type="PANTHER" id="PTHR21052:SF0">
    <property type="entry name" value="ALPHA-KETOGLUTARATE-DEPENDENT DIOXYGENASE ALKB HOMOLOG 7, MITOCHONDRIAL"/>
    <property type="match status" value="1"/>
</dbReference>
<dbReference type="AlphaFoldDB" id="S8CWZ4"/>
<comment type="similarity">
    <text evidence="1">Belongs to the alkB family.</text>
</comment>
<dbReference type="InterPro" id="IPR005123">
    <property type="entry name" value="Oxoglu/Fe-dep_dioxygenase_dom"/>
</dbReference>
<dbReference type="SUPFAM" id="SSF51197">
    <property type="entry name" value="Clavaminate synthase-like"/>
    <property type="match status" value="1"/>
</dbReference>
<organism evidence="4 5">
    <name type="scientific">Genlisea aurea</name>
    <dbReference type="NCBI Taxonomy" id="192259"/>
    <lineage>
        <taxon>Eukaryota</taxon>
        <taxon>Viridiplantae</taxon>
        <taxon>Streptophyta</taxon>
        <taxon>Embryophyta</taxon>
        <taxon>Tracheophyta</taxon>
        <taxon>Spermatophyta</taxon>
        <taxon>Magnoliopsida</taxon>
        <taxon>eudicotyledons</taxon>
        <taxon>Gunneridae</taxon>
        <taxon>Pentapetalae</taxon>
        <taxon>asterids</taxon>
        <taxon>lamiids</taxon>
        <taxon>Lamiales</taxon>
        <taxon>Lentibulariaceae</taxon>
        <taxon>Genlisea</taxon>
    </lineage>
</organism>
<dbReference type="InterPro" id="IPR032870">
    <property type="entry name" value="ALKBH7-like"/>
</dbReference>
<reference evidence="4 5" key="1">
    <citation type="journal article" date="2013" name="BMC Genomics">
        <title>The miniature genome of a carnivorous plant Genlisea aurea contains a low number of genes and short non-coding sequences.</title>
        <authorList>
            <person name="Leushkin E.V."/>
            <person name="Sutormin R.A."/>
            <person name="Nabieva E.R."/>
            <person name="Penin A.A."/>
            <person name="Kondrashov A.S."/>
            <person name="Logacheva M.D."/>
        </authorList>
    </citation>
    <scope>NUCLEOTIDE SEQUENCE [LARGE SCALE GENOMIC DNA]</scope>
</reference>
<protein>
    <recommendedName>
        <fullName evidence="3">Fe2OG dioxygenase domain-containing protein</fullName>
    </recommendedName>
</protein>
<sequence>LREALGDSSSESDGDSSHDIPRFHSIEGGGAWETIDGIDGLSICRKFLSREDQSSLLSALENDGFLSQISRNQAMRFGNFPWWAIELSDLISDEAKEPPCSLFPSELLSREPLFNQLIVNIYQPGEGIAAHVDLMRFEDGIAVVSLESSCVMHFTPAAAAAAAADDDDDHRKQIPVLLTPGSLVMMWGEARYEWKHGIDRGRPGSQVWNGREIRQERRTSITLRRLC</sequence>
<dbReference type="PROSITE" id="PS51471">
    <property type="entry name" value="FE2OG_OXY"/>
    <property type="match status" value="1"/>
</dbReference>
<feature type="region of interest" description="Disordered" evidence="2">
    <location>
        <begin position="1"/>
        <end position="22"/>
    </location>
</feature>
<dbReference type="EMBL" id="AUSU01001273">
    <property type="protein sequence ID" value="EPS71390.1"/>
    <property type="molecule type" value="Genomic_DNA"/>
</dbReference>
<evidence type="ECO:0000259" key="3">
    <source>
        <dbReference type="PROSITE" id="PS51471"/>
    </source>
</evidence>
<feature type="domain" description="Fe2OG dioxygenase" evidence="3">
    <location>
        <begin position="113"/>
        <end position="227"/>
    </location>
</feature>
<dbReference type="GO" id="GO:0006974">
    <property type="term" value="P:DNA damage response"/>
    <property type="evidence" value="ECO:0007669"/>
    <property type="project" value="InterPro"/>
</dbReference>
<dbReference type="Gene3D" id="2.60.120.590">
    <property type="entry name" value="Alpha-ketoglutarate-dependent dioxygenase AlkB-like"/>
    <property type="match status" value="1"/>
</dbReference>
<dbReference type="OrthoDB" id="412814at2759"/>
<evidence type="ECO:0000313" key="5">
    <source>
        <dbReference type="Proteomes" id="UP000015453"/>
    </source>
</evidence>
<evidence type="ECO:0000313" key="4">
    <source>
        <dbReference type="EMBL" id="EPS71390.1"/>
    </source>
</evidence>
<accession>S8CWZ4</accession>
<dbReference type="PANTHER" id="PTHR21052">
    <property type="entry name" value="SPERMATOGENESIS ASSOCIATED 11-RELATED"/>
    <property type="match status" value="1"/>
</dbReference>
<dbReference type="InterPro" id="IPR037151">
    <property type="entry name" value="AlkB-like_sf"/>
</dbReference>
<dbReference type="Proteomes" id="UP000015453">
    <property type="component" value="Unassembled WGS sequence"/>
</dbReference>
<dbReference type="InterPro" id="IPR027450">
    <property type="entry name" value="AlkB-like"/>
</dbReference>
<feature type="non-terminal residue" evidence="4">
    <location>
        <position position="227"/>
    </location>
</feature>
<evidence type="ECO:0000256" key="2">
    <source>
        <dbReference type="SAM" id="MobiDB-lite"/>
    </source>
</evidence>
<dbReference type="GO" id="GO:0005759">
    <property type="term" value="C:mitochondrial matrix"/>
    <property type="evidence" value="ECO:0007669"/>
    <property type="project" value="TreeGrafter"/>
</dbReference>
<proteinExistence type="inferred from homology"/>
<dbReference type="GO" id="GO:0006631">
    <property type="term" value="P:fatty acid metabolic process"/>
    <property type="evidence" value="ECO:0007669"/>
    <property type="project" value="TreeGrafter"/>
</dbReference>
<dbReference type="Pfam" id="PF13532">
    <property type="entry name" value="2OG-FeII_Oxy_2"/>
    <property type="match status" value="1"/>
</dbReference>
<evidence type="ECO:0000256" key="1">
    <source>
        <dbReference type="ARBA" id="ARBA00007879"/>
    </source>
</evidence>
<name>S8CWZ4_9LAMI</name>
<feature type="non-terminal residue" evidence="4">
    <location>
        <position position="1"/>
    </location>
</feature>